<dbReference type="OrthoDB" id="2560628at2759"/>
<name>A0A1V6P4R9_PENPO</name>
<keyword evidence="2" id="KW-0812">Transmembrane</keyword>
<evidence type="ECO:0000256" key="2">
    <source>
        <dbReference type="SAM" id="Phobius"/>
    </source>
</evidence>
<keyword evidence="2" id="KW-1133">Transmembrane helix</keyword>
<gene>
    <name evidence="4" type="ORF">PENPOL_c001G00355</name>
</gene>
<evidence type="ECO:0000313" key="5">
    <source>
        <dbReference type="Proteomes" id="UP000191408"/>
    </source>
</evidence>
<feature type="transmembrane region" description="Helical" evidence="2">
    <location>
        <begin position="219"/>
        <end position="240"/>
    </location>
</feature>
<dbReference type="AlphaFoldDB" id="A0A1V6P4R9"/>
<feature type="domain" description="DUF7702" evidence="3">
    <location>
        <begin position="3"/>
        <end position="242"/>
    </location>
</feature>
<dbReference type="EMBL" id="MDYM01000001">
    <property type="protein sequence ID" value="OQD71606.1"/>
    <property type="molecule type" value="Genomic_DNA"/>
</dbReference>
<reference evidence="5" key="1">
    <citation type="journal article" date="2017" name="Nat. Microbiol.">
        <title>Global analysis of biosynthetic gene clusters reveals vast potential of secondary metabolite production in Penicillium species.</title>
        <authorList>
            <person name="Nielsen J.C."/>
            <person name="Grijseels S."/>
            <person name="Prigent S."/>
            <person name="Ji B."/>
            <person name="Dainat J."/>
            <person name="Nielsen K.F."/>
            <person name="Frisvad J.C."/>
            <person name="Workman M."/>
            <person name="Nielsen J."/>
        </authorList>
    </citation>
    <scope>NUCLEOTIDE SEQUENCE [LARGE SCALE GENOMIC DNA]</scope>
    <source>
        <strain evidence="5">IBT 4502</strain>
    </source>
</reference>
<keyword evidence="5" id="KW-1185">Reference proteome</keyword>
<feature type="transmembrane region" description="Helical" evidence="2">
    <location>
        <begin position="6"/>
        <end position="27"/>
    </location>
</feature>
<feature type="transmembrane region" description="Helical" evidence="2">
    <location>
        <begin position="148"/>
        <end position="167"/>
    </location>
</feature>
<organism evidence="4 5">
    <name type="scientific">Penicillium polonicum</name>
    <dbReference type="NCBI Taxonomy" id="60169"/>
    <lineage>
        <taxon>Eukaryota</taxon>
        <taxon>Fungi</taxon>
        <taxon>Dikarya</taxon>
        <taxon>Ascomycota</taxon>
        <taxon>Pezizomycotina</taxon>
        <taxon>Eurotiomycetes</taxon>
        <taxon>Eurotiomycetidae</taxon>
        <taxon>Eurotiales</taxon>
        <taxon>Aspergillaceae</taxon>
        <taxon>Penicillium</taxon>
    </lineage>
</organism>
<dbReference type="Pfam" id="PF24800">
    <property type="entry name" value="DUF7702"/>
    <property type="match status" value="1"/>
</dbReference>
<dbReference type="PANTHER" id="PTHR42109:SF2">
    <property type="entry name" value="INTEGRAL MEMBRANE PROTEIN"/>
    <property type="match status" value="1"/>
</dbReference>
<feature type="region of interest" description="Disordered" evidence="1">
    <location>
        <begin position="272"/>
        <end position="291"/>
    </location>
</feature>
<keyword evidence="2" id="KW-0472">Membrane</keyword>
<proteinExistence type="predicted"/>
<protein>
    <recommendedName>
        <fullName evidence="3">DUF7702 domain-containing protein</fullName>
    </recommendedName>
</protein>
<comment type="caution">
    <text evidence="4">The sequence shown here is derived from an EMBL/GenBank/DDBJ whole genome shotgun (WGS) entry which is preliminary data.</text>
</comment>
<dbReference type="PANTHER" id="PTHR42109">
    <property type="entry name" value="UNPLACED GENOMIC SCAFFOLD UM_SCAF_CONTIG_1.265, WHOLE GENOME SHOTGUN SEQUENCE"/>
    <property type="match status" value="1"/>
</dbReference>
<feature type="transmembrane region" description="Helical" evidence="2">
    <location>
        <begin position="179"/>
        <end position="199"/>
    </location>
</feature>
<dbReference type="Proteomes" id="UP000191408">
    <property type="component" value="Unassembled WGS sequence"/>
</dbReference>
<feature type="transmembrane region" description="Helical" evidence="2">
    <location>
        <begin position="109"/>
        <end position="128"/>
    </location>
</feature>
<accession>A0A1V6P4R9</accession>
<evidence type="ECO:0000313" key="4">
    <source>
        <dbReference type="EMBL" id="OQD71606.1"/>
    </source>
</evidence>
<dbReference type="InterPro" id="IPR056119">
    <property type="entry name" value="DUF7702"/>
</dbReference>
<feature type="transmembrane region" description="Helical" evidence="2">
    <location>
        <begin position="39"/>
        <end position="62"/>
    </location>
</feature>
<evidence type="ECO:0000256" key="1">
    <source>
        <dbReference type="SAM" id="MobiDB-lite"/>
    </source>
</evidence>
<sequence length="291" mass="32339">MAIDYRHGISILEIIVYSPTLFLALWMAFNHGFGKSSGWFFFILFCLVRIVGSGCYLATIHYPSNVNLYIAWAVCTSLGLSPLILACIGLLSRANDSIMRKTAKPLPRIIFRVITLISLVAVILSIVGATTNSNIGQGLVNTESKVGLVLYLVTWIGVFGLFLLVLQRNQSIEDGEHRLLLAVGISLPLILIRLVYSFIYSFGHKSEFNMVSGDVTIQLVMAVLEEIVVVFVCLGIGLTLQVRPTAEYTQQPSVYSGEYTVELESGRLQGQTREKRRVQRPKRQVGPLRDL</sequence>
<evidence type="ECO:0000259" key="3">
    <source>
        <dbReference type="Pfam" id="PF24800"/>
    </source>
</evidence>
<dbReference type="STRING" id="60169.A0A1V6P4R9"/>
<feature type="transmembrane region" description="Helical" evidence="2">
    <location>
        <begin position="68"/>
        <end position="88"/>
    </location>
</feature>
<feature type="compositionally biased region" description="Basic residues" evidence="1">
    <location>
        <begin position="274"/>
        <end position="283"/>
    </location>
</feature>